<feature type="compositionally biased region" description="Polar residues" evidence="11">
    <location>
        <begin position="66"/>
        <end position="88"/>
    </location>
</feature>
<evidence type="ECO:0000256" key="12">
    <source>
        <dbReference type="SAM" id="Phobius"/>
    </source>
</evidence>
<evidence type="ECO:0000313" key="14">
    <source>
        <dbReference type="Proteomes" id="UP000092462"/>
    </source>
</evidence>
<evidence type="ECO:0000256" key="3">
    <source>
        <dbReference type="ARBA" id="ARBA00022448"/>
    </source>
</evidence>
<dbReference type="EMBL" id="AJVK01028349">
    <property type="status" value="NOT_ANNOTATED_CDS"/>
    <property type="molecule type" value="Genomic_DNA"/>
</dbReference>
<keyword evidence="5 12" id="KW-0812">Transmembrane</keyword>
<dbReference type="VEuPathDB" id="VectorBase:PPAI004350"/>
<evidence type="ECO:0000256" key="4">
    <source>
        <dbReference type="ARBA" id="ARBA00022475"/>
    </source>
</evidence>
<evidence type="ECO:0000256" key="8">
    <source>
        <dbReference type="ARBA" id="ARBA00023065"/>
    </source>
</evidence>
<dbReference type="VEuPathDB" id="VectorBase:PPAPM1_001024"/>
<dbReference type="EMBL" id="AJVK01028351">
    <property type="status" value="NOT_ANNOTATED_CDS"/>
    <property type="molecule type" value="Genomic_DNA"/>
</dbReference>
<dbReference type="EnsemblMetazoa" id="PPAI004350-RA">
    <property type="protein sequence ID" value="PPAI004350-PA"/>
    <property type="gene ID" value="PPAI004350"/>
</dbReference>
<accession>A0A1B0D9N8</accession>
<feature type="transmembrane region" description="Helical" evidence="12">
    <location>
        <begin position="270"/>
        <end position="292"/>
    </location>
</feature>
<dbReference type="GO" id="GO:0015252">
    <property type="term" value="F:proton channel activity"/>
    <property type="evidence" value="ECO:0007669"/>
    <property type="project" value="InterPro"/>
</dbReference>
<dbReference type="InterPro" id="IPR004878">
    <property type="entry name" value="Otopetrin"/>
</dbReference>
<comment type="similarity">
    <text evidence="2">Belongs to the otopetrin family.</text>
</comment>
<keyword evidence="4" id="KW-1003">Cell membrane</keyword>
<evidence type="ECO:0000256" key="6">
    <source>
        <dbReference type="ARBA" id="ARBA00022781"/>
    </source>
</evidence>
<reference evidence="13" key="1">
    <citation type="submission" date="2022-08" db="UniProtKB">
        <authorList>
            <consortium name="EnsemblMetazoa"/>
        </authorList>
    </citation>
    <scope>IDENTIFICATION</scope>
    <source>
        <strain evidence="13">Israel</strain>
    </source>
</reference>
<proteinExistence type="inferred from homology"/>
<name>A0A1B0D9N8_PHLPP</name>
<keyword evidence="10" id="KW-0407">Ion channel</keyword>
<keyword evidence="9 12" id="KW-0472">Membrane</keyword>
<evidence type="ECO:0000256" key="2">
    <source>
        <dbReference type="ARBA" id="ARBA00006513"/>
    </source>
</evidence>
<feature type="transmembrane region" description="Helical" evidence="12">
    <location>
        <begin position="200"/>
        <end position="216"/>
    </location>
</feature>
<evidence type="ECO:0000256" key="10">
    <source>
        <dbReference type="ARBA" id="ARBA00023303"/>
    </source>
</evidence>
<evidence type="ECO:0000256" key="11">
    <source>
        <dbReference type="SAM" id="MobiDB-lite"/>
    </source>
</evidence>
<feature type="transmembrane region" description="Helical" evidence="12">
    <location>
        <begin position="140"/>
        <end position="161"/>
    </location>
</feature>
<keyword evidence="8" id="KW-0406">Ion transport</keyword>
<dbReference type="PANTHER" id="PTHR21522:SF30">
    <property type="entry name" value="GH01206P"/>
    <property type="match status" value="1"/>
</dbReference>
<dbReference type="Pfam" id="PF03189">
    <property type="entry name" value="Otopetrin"/>
    <property type="match status" value="1"/>
</dbReference>
<keyword evidence="6" id="KW-0375">Hydrogen ion transport</keyword>
<evidence type="ECO:0000256" key="5">
    <source>
        <dbReference type="ARBA" id="ARBA00022692"/>
    </source>
</evidence>
<keyword evidence="7 12" id="KW-1133">Transmembrane helix</keyword>
<dbReference type="GO" id="GO:0005886">
    <property type="term" value="C:plasma membrane"/>
    <property type="evidence" value="ECO:0007669"/>
    <property type="project" value="UniProtKB-SubCell"/>
</dbReference>
<keyword evidence="14" id="KW-1185">Reference proteome</keyword>
<comment type="subcellular location">
    <subcellularLocation>
        <location evidence="1">Cell membrane</location>
        <topology evidence="1">Multi-pass membrane protein</topology>
    </subcellularLocation>
</comment>
<evidence type="ECO:0000313" key="13">
    <source>
        <dbReference type="EnsemblMetazoa" id="PPAI004350-PA"/>
    </source>
</evidence>
<dbReference type="AlphaFoldDB" id="A0A1B0D9N8"/>
<sequence>MRADQMRTGEAAVLLAPSANPATIQPPAPPLLPDHQSLVSYSQPGSRRMTGENATLQEMVAFSRRPSATSQNSPTATGSKQSLNNGGVSIQNGAMAREARMKNRRIGDTALSALYAKLIVVLGIALPVTDILSVRGPASFYQGFYLYLYLVSVAFVAYMYVAHVRSRTLFTLLNTYHEKTGESLNRLAFKQEKLMRYGSFYLRVGAVAFGIGSMVYSGLEFGQYFELKGESKCQNVLIALTPATRMILSIVQMQFIFLNTKEFEMGRHKVIARFGLMHMVATNLCEWLYVLIEETKHEIVHIVHKHLHQASTDNIFPQNVTLPHHLMKRATSWEIVVECRRTNIMGSLVQNASPFLFPAPLSTP</sequence>
<keyword evidence="3" id="KW-0813">Transport</keyword>
<evidence type="ECO:0000256" key="9">
    <source>
        <dbReference type="ARBA" id="ARBA00023136"/>
    </source>
</evidence>
<evidence type="ECO:0008006" key="15">
    <source>
        <dbReference type="Google" id="ProtNLM"/>
    </source>
</evidence>
<evidence type="ECO:0000256" key="1">
    <source>
        <dbReference type="ARBA" id="ARBA00004651"/>
    </source>
</evidence>
<dbReference type="PANTHER" id="PTHR21522">
    <property type="entry name" value="PROTON CHANNEL OTOP"/>
    <property type="match status" value="1"/>
</dbReference>
<organism evidence="13 14">
    <name type="scientific">Phlebotomus papatasi</name>
    <name type="common">Sandfly</name>
    <dbReference type="NCBI Taxonomy" id="29031"/>
    <lineage>
        <taxon>Eukaryota</taxon>
        <taxon>Metazoa</taxon>
        <taxon>Ecdysozoa</taxon>
        <taxon>Arthropoda</taxon>
        <taxon>Hexapoda</taxon>
        <taxon>Insecta</taxon>
        <taxon>Pterygota</taxon>
        <taxon>Neoptera</taxon>
        <taxon>Endopterygota</taxon>
        <taxon>Diptera</taxon>
        <taxon>Nematocera</taxon>
        <taxon>Psychodoidea</taxon>
        <taxon>Psychodidae</taxon>
        <taxon>Phlebotomus</taxon>
        <taxon>Phlebotomus</taxon>
    </lineage>
</organism>
<evidence type="ECO:0000256" key="7">
    <source>
        <dbReference type="ARBA" id="ARBA00022989"/>
    </source>
</evidence>
<feature type="region of interest" description="Disordered" evidence="11">
    <location>
        <begin position="18"/>
        <end position="50"/>
    </location>
</feature>
<feature type="transmembrane region" description="Helical" evidence="12">
    <location>
        <begin position="236"/>
        <end position="258"/>
    </location>
</feature>
<dbReference type="Proteomes" id="UP000092462">
    <property type="component" value="Unassembled WGS sequence"/>
</dbReference>
<feature type="region of interest" description="Disordered" evidence="11">
    <location>
        <begin position="63"/>
        <end position="88"/>
    </location>
</feature>
<dbReference type="EMBL" id="AJVK01028350">
    <property type="status" value="NOT_ANNOTATED_CDS"/>
    <property type="molecule type" value="Genomic_DNA"/>
</dbReference>
<feature type="transmembrane region" description="Helical" evidence="12">
    <location>
        <begin position="110"/>
        <end position="128"/>
    </location>
</feature>
<protein>
    <recommendedName>
        <fullName evidence="15">Otopetrin</fullName>
    </recommendedName>
</protein>